<feature type="binding site" evidence="2">
    <location>
        <position position="65"/>
    </location>
    <ligand>
        <name>Ni(2+)</name>
        <dbReference type="ChEBI" id="CHEBI:49786"/>
    </ligand>
</feature>
<keyword evidence="2" id="KW-0533">Nickel</keyword>
<dbReference type="GO" id="GO:0048038">
    <property type="term" value="F:quinone binding"/>
    <property type="evidence" value="ECO:0007669"/>
    <property type="project" value="InterPro"/>
</dbReference>
<dbReference type="InterPro" id="IPR001135">
    <property type="entry name" value="NADH_Q_OxRdtase_suD"/>
</dbReference>
<protein>
    <recommendedName>
        <fullName evidence="4">NADH-quinone oxidoreductase subunit D domain-containing protein</fullName>
    </recommendedName>
</protein>
<evidence type="ECO:0000313" key="6">
    <source>
        <dbReference type="Proteomes" id="UP000003277"/>
    </source>
</evidence>
<keyword evidence="3" id="KW-0813">Transport</keyword>
<dbReference type="PANTHER" id="PTHR43485:SF1">
    <property type="entry name" value="FORMATE HYDROGENLYASE SUBUNIT 5-RELATED"/>
    <property type="match status" value="1"/>
</dbReference>
<keyword evidence="2" id="KW-0408">Iron</keyword>
<reference evidence="5 6" key="1">
    <citation type="submission" date="2011-11" db="EMBL/GenBank/DDBJ databases">
        <title>The Genome Sequence of Dialister succinatiphilus YIT 11850.</title>
        <authorList>
            <consortium name="The Broad Institute Genome Sequencing Platform"/>
            <person name="Earl A."/>
            <person name="Ward D."/>
            <person name="Feldgarden M."/>
            <person name="Gevers D."/>
            <person name="Morotomi M."/>
            <person name="Young S.K."/>
            <person name="Zeng Q."/>
            <person name="Gargeya S."/>
            <person name="Fitzgerald M."/>
            <person name="Haas B."/>
            <person name="Abouelleil A."/>
            <person name="Alvarado L."/>
            <person name="Arachchi H.M."/>
            <person name="Berlin A."/>
            <person name="Brown A."/>
            <person name="Chapman S.B."/>
            <person name="Dunbar C."/>
            <person name="Gearin G."/>
            <person name="Goldberg J."/>
            <person name="Griggs A."/>
            <person name="Gujja S."/>
            <person name="Heiman D."/>
            <person name="Howarth C."/>
            <person name="Lui A."/>
            <person name="MacDonald P.J.P."/>
            <person name="Montmayeur A."/>
            <person name="Murphy C."/>
            <person name="Neiman D."/>
            <person name="Pearson M."/>
            <person name="Priest M."/>
            <person name="Roberts A."/>
            <person name="Saif S."/>
            <person name="Shea T."/>
            <person name="Sisk P."/>
            <person name="Stolte C."/>
            <person name="Sykes S."/>
            <person name="Wortman J."/>
            <person name="Nusbaum C."/>
            <person name="Birren B."/>
        </authorList>
    </citation>
    <scope>NUCLEOTIDE SEQUENCE [LARGE SCALE GENOMIC DNA]</scope>
    <source>
        <strain evidence="5 6">YIT 11850</strain>
    </source>
</reference>
<dbReference type="SUPFAM" id="SSF56762">
    <property type="entry name" value="HydB/Nqo4-like"/>
    <property type="match status" value="1"/>
</dbReference>
<feature type="binding site" evidence="2">
    <location>
        <position position="355"/>
    </location>
    <ligand>
        <name>Ni(2+)</name>
        <dbReference type="ChEBI" id="CHEBI:49786"/>
    </ligand>
</feature>
<evidence type="ECO:0000313" key="5">
    <source>
        <dbReference type="EMBL" id="EHO61993.1"/>
    </source>
</evidence>
<organism evidence="5 6">
    <name type="scientific">Dialister succinatiphilus YIT 11850</name>
    <dbReference type="NCBI Taxonomy" id="742743"/>
    <lineage>
        <taxon>Bacteria</taxon>
        <taxon>Bacillati</taxon>
        <taxon>Bacillota</taxon>
        <taxon>Negativicutes</taxon>
        <taxon>Veillonellales</taxon>
        <taxon>Veillonellaceae</taxon>
        <taxon>Dialister</taxon>
    </lineage>
</organism>
<dbReference type="GO" id="GO:0016151">
    <property type="term" value="F:nickel cation binding"/>
    <property type="evidence" value="ECO:0007669"/>
    <property type="project" value="InterPro"/>
</dbReference>
<dbReference type="Gene3D" id="1.10.645.10">
    <property type="entry name" value="Cytochrome-c3 Hydrogenase, chain B"/>
    <property type="match status" value="1"/>
</dbReference>
<evidence type="ECO:0000256" key="3">
    <source>
        <dbReference type="RuleBase" id="RU003685"/>
    </source>
</evidence>
<keyword evidence="2" id="KW-0460">Magnesium</keyword>
<feature type="binding site" evidence="2">
    <location>
        <position position="68"/>
    </location>
    <ligand>
        <name>Fe cation</name>
        <dbReference type="ChEBI" id="CHEBI:24875"/>
    </ligand>
</feature>
<dbReference type="AlphaFoldDB" id="H1D3A2"/>
<dbReference type="InterPro" id="IPR052197">
    <property type="entry name" value="ComplexI_49kDa-like"/>
</dbReference>
<keyword evidence="6" id="KW-1185">Reference proteome</keyword>
<comment type="caution">
    <text evidence="5">The sequence shown here is derived from an EMBL/GenBank/DDBJ whole genome shotgun (WGS) entry which is preliminary data.</text>
</comment>
<dbReference type="PANTHER" id="PTHR43485">
    <property type="entry name" value="HYDROGENASE-4 COMPONENT G"/>
    <property type="match status" value="1"/>
</dbReference>
<dbReference type="PROSITE" id="PS00507">
    <property type="entry name" value="NI_HGENASE_L_1"/>
    <property type="match status" value="1"/>
</dbReference>
<feature type="domain" description="NADH-quinone oxidoreductase subunit D" evidence="4">
    <location>
        <begin position="289"/>
        <end position="361"/>
    </location>
</feature>
<keyword evidence="3" id="KW-1278">Translocase</keyword>
<dbReference type="InterPro" id="IPR001501">
    <property type="entry name" value="Ni-dep_hyd_lsu"/>
</dbReference>
<sequence length="361" mass="40642">MAEITTVPFGPQHPVLPEPIHLDLELKDEKVVRAVPSIGYVHRGLEKLVEKRDFKQFIYVAERVCGICSFGHGWGYAKAVEGLMNIEIPERASCLRTMWHELSRLHSHLLWFGLAADAMGFESLFMNAWRIREIVLDIFEETTGGRVIFSVCKIGGVRRDINDTQRKEILEKMKELRKEIQQMAMVFLYDNTIQSRLEGVGVLSMNDAMDMGCVGPMARASGLPVDYRMAEDEGFYKKLHFHPVTETAGDCLARVKVRLGELTQSIDLICGCLELLPEGAIEAPVRGLPPAGEYFTRVEQPRGEALYYVKGNGTKNLERFRLRTPTNVNLAALVKMLKGCELADVPNIILTIDPCISCCER</sequence>
<keyword evidence="1" id="KW-0560">Oxidoreductase</keyword>
<dbReference type="eggNOG" id="COG3261">
    <property type="taxonomic scope" value="Bacteria"/>
</dbReference>
<dbReference type="OrthoDB" id="9801496at2"/>
<evidence type="ECO:0000259" key="4">
    <source>
        <dbReference type="Pfam" id="PF00346"/>
    </source>
</evidence>
<feature type="domain" description="NADH-quinone oxidoreductase subunit D" evidence="4">
    <location>
        <begin position="119"/>
        <end position="283"/>
    </location>
</feature>
<comment type="cofactor">
    <cofactor evidence="2">
        <name>Fe cation</name>
        <dbReference type="ChEBI" id="CHEBI:24875"/>
    </cofactor>
</comment>
<dbReference type="GO" id="GO:0016651">
    <property type="term" value="F:oxidoreductase activity, acting on NAD(P)H"/>
    <property type="evidence" value="ECO:0007669"/>
    <property type="project" value="InterPro"/>
</dbReference>
<comment type="cofactor">
    <cofactor evidence="2">
        <name>Ni(2+)</name>
        <dbReference type="ChEBI" id="CHEBI:49786"/>
    </cofactor>
</comment>
<dbReference type="RefSeq" id="WP_008860581.1">
    <property type="nucleotide sequence ID" value="NZ_JH591190.1"/>
</dbReference>
<name>H1D3A2_9FIRM</name>
<evidence type="ECO:0000256" key="1">
    <source>
        <dbReference type="ARBA" id="ARBA00023002"/>
    </source>
</evidence>
<dbReference type="EMBL" id="ADLT01000080">
    <property type="protein sequence ID" value="EHO61993.1"/>
    <property type="molecule type" value="Genomic_DNA"/>
</dbReference>
<dbReference type="InterPro" id="IPR018194">
    <property type="entry name" value="Ni-dep_hyd_lsu_Ni_BS"/>
</dbReference>
<evidence type="ECO:0000256" key="2">
    <source>
        <dbReference type="PIRSR" id="PIRSR601501-1"/>
    </source>
</evidence>
<keyword evidence="3" id="KW-0520">NAD</keyword>
<dbReference type="PATRIC" id="fig|742743.3.peg.2110"/>
<feature type="binding site" evidence="2">
    <location>
        <position position="358"/>
    </location>
    <ligand>
        <name>Fe cation</name>
        <dbReference type="ChEBI" id="CHEBI:24875"/>
    </ligand>
</feature>
<dbReference type="InterPro" id="IPR014029">
    <property type="entry name" value="NADH_UbQ_OxRdtase_49kDa_CS"/>
</dbReference>
<keyword evidence="2" id="KW-0479">Metal-binding</keyword>
<dbReference type="PROSITE" id="PS00535">
    <property type="entry name" value="COMPLEX1_49K"/>
    <property type="match status" value="1"/>
</dbReference>
<dbReference type="Pfam" id="PF00374">
    <property type="entry name" value="NiFeSe_Hases"/>
    <property type="match status" value="1"/>
</dbReference>
<dbReference type="Proteomes" id="UP000003277">
    <property type="component" value="Unassembled WGS sequence"/>
</dbReference>
<dbReference type="STRING" id="742743.HMPREF9453_02090"/>
<dbReference type="InterPro" id="IPR029014">
    <property type="entry name" value="NiFe-Hase_large"/>
</dbReference>
<dbReference type="GO" id="GO:0051287">
    <property type="term" value="F:NAD binding"/>
    <property type="evidence" value="ECO:0007669"/>
    <property type="project" value="InterPro"/>
</dbReference>
<comment type="similarity">
    <text evidence="3">Belongs to the complex I 49 kDa subunit family.</text>
</comment>
<feature type="binding site" evidence="2">
    <location>
        <position position="322"/>
    </location>
    <ligand>
        <name>Mg(2+)</name>
        <dbReference type="ChEBI" id="CHEBI:18420"/>
    </ligand>
</feature>
<feature type="binding site" evidence="2">
    <location>
        <position position="68"/>
    </location>
    <ligand>
        <name>Ni(2+)</name>
        <dbReference type="ChEBI" id="CHEBI:49786"/>
    </ligand>
</feature>
<gene>
    <name evidence="5" type="ORF">HMPREF9453_02090</name>
</gene>
<feature type="binding site" evidence="2">
    <location>
        <position position="46"/>
    </location>
    <ligand>
        <name>Mg(2+)</name>
        <dbReference type="ChEBI" id="CHEBI:18420"/>
    </ligand>
</feature>
<dbReference type="Pfam" id="PF00346">
    <property type="entry name" value="Complex1_49kDa"/>
    <property type="match status" value="2"/>
</dbReference>
<dbReference type="HOGENOM" id="CLU_015134_1_2_9"/>
<accession>H1D3A2</accession>
<dbReference type="GO" id="GO:0008901">
    <property type="term" value="F:ferredoxin hydrogenase activity"/>
    <property type="evidence" value="ECO:0007669"/>
    <property type="project" value="InterPro"/>
</dbReference>
<proteinExistence type="inferred from homology"/>